<evidence type="ECO:0000256" key="7">
    <source>
        <dbReference type="SAM" id="Phobius"/>
    </source>
</evidence>
<dbReference type="Proteomes" id="UP001443914">
    <property type="component" value="Unassembled WGS sequence"/>
</dbReference>
<dbReference type="EMBL" id="JBDFQZ010000005">
    <property type="protein sequence ID" value="KAK9726820.1"/>
    <property type="molecule type" value="Genomic_DNA"/>
</dbReference>
<comment type="similarity">
    <text evidence="2">Belongs to the PC-esterase family. TBL subfamily.</text>
</comment>
<keyword evidence="4" id="KW-0735">Signal-anchor</keyword>
<dbReference type="GO" id="GO:0005794">
    <property type="term" value="C:Golgi apparatus"/>
    <property type="evidence" value="ECO:0007669"/>
    <property type="project" value="TreeGrafter"/>
</dbReference>
<keyword evidence="5 7" id="KW-1133">Transmembrane helix</keyword>
<dbReference type="InterPro" id="IPR026057">
    <property type="entry name" value="TBL_C"/>
</dbReference>
<feature type="transmembrane region" description="Helical" evidence="7">
    <location>
        <begin position="12"/>
        <end position="33"/>
    </location>
</feature>
<evidence type="ECO:0000259" key="8">
    <source>
        <dbReference type="Pfam" id="PF13839"/>
    </source>
</evidence>
<comment type="caution">
    <text evidence="10">The sequence shown here is derived from an EMBL/GenBank/DDBJ whole genome shotgun (WGS) entry which is preliminary data.</text>
</comment>
<evidence type="ECO:0000256" key="4">
    <source>
        <dbReference type="ARBA" id="ARBA00022968"/>
    </source>
</evidence>
<evidence type="ECO:0008006" key="12">
    <source>
        <dbReference type="Google" id="ProtNLM"/>
    </source>
</evidence>
<comment type="subcellular location">
    <subcellularLocation>
        <location evidence="1">Membrane</location>
        <topology evidence="1">Single-pass membrane protein</topology>
    </subcellularLocation>
</comment>
<name>A0AAW1KVT6_SAPOF</name>
<evidence type="ECO:0000256" key="3">
    <source>
        <dbReference type="ARBA" id="ARBA00022692"/>
    </source>
</evidence>
<dbReference type="Pfam" id="PF14416">
    <property type="entry name" value="PMR5N"/>
    <property type="match status" value="1"/>
</dbReference>
<evidence type="ECO:0000313" key="10">
    <source>
        <dbReference type="EMBL" id="KAK9726820.1"/>
    </source>
</evidence>
<evidence type="ECO:0000256" key="5">
    <source>
        <dbReference type="ARBA" id="ARBA00022989"/>
    </source>
</evidence>
<dbReference type="GO" id="GO:0016020">
    <property type="term" value="C:membrane"/>
    <property type="evidence" value="ECO:0007669"/>
    <property type="project" value="UniProtKB-SubCell"/>
</dbReference>
<sequence>MKEFLENIKTNGFTSLVVYFIVFTTLLSILTLYSPFSLTITGKQLAINHRHNDCDLFDGQWIRDRNGPLYKNTSCSTIPSSKDCFMHGRNDTEFLYWRWKPHNCELLRFEPVTFFKTVQNKKLAFIGDSVARNQMESLLCLLSQEEAPIDVFKDAKDRSRKWYFPRNNFTLMVLWTRFLINGVEKEGGVFDLYIDKVDEKWAQNVSEGMVDFAIVSNAQWFFKKSYLYENGELIGCVYCNEANVSNFDVGFVMGKAFQTTLRYINDCAKCDEMVTLVRTISPSHFENGTWKTGGNCERLKPYNNKDVGELLTKGKNRVEWEVRNIQMQEVEKMRKEYAMRKERFQAMDITRAMAMRPDGHPGSHWRDKKKNGFNDCVHWCLPGPIDAWNDLMLALLNRVML</sequence>
<organism evidence="10 11">
    <name type="scientific">Saponaria officinalis</name>
    <name type="common">Common soapwort</name>
    <name type="synonym">Lychnis saponaria</name>
    <dbReference type="NCBI Taxonomy" id="3572"/>
    <lineage>
        <taxon>Eukaryota</taxon>
        <taxon>Viridiplantae</taxon>
        <taxon>Streptophyta</taxon>
        <taxon>Embryophyta</taxon>
        <taxon>Tracheophyta</taxon>
        <taxon>Spermatophyta</taxon>
        <taxon>Magnoliopsida</taxon>
        <taxon>eudicotyledons</taxon>
        <taxon>Gunneridae</taxon>
        <taxon>Pentapetalae</taxon>
        <taxon>Caryophyllales</taxon>
        <taxon>Caryophyllaceae</taxon>
        <taxon>Caryophylleae</taxon>
        <taxon>Saponaria</taxon>
    </lineage>
</organism>
<keyword evidence="6 7" id="KW-0472">Membrane</keyword>
<dbReference type="Pfam" id="PF13839">
    <property type="entry name" value="PC-Esterase"/>
    <property type="match status" value="1"/>
</dbReference>
<accession>A0AAW1KVT6</accession>
<reference evidence="10" key="1">
    <citation type="submission" date="2024-03" db="EMBL/GenBank/DDBJ databases">
        <title>WGS assembly of Saponaria officinalis var. Norfolk2.</title>
        <authorList>
            <person name="Jenkins J."/>
            <person name="Shu S."/>
            <person name="Grimwood J."/>
            <person name="Barry K."/>
            <person name="Goodstein D."/>
            <person name="Schmutz J."/>
            <person name="Leebens-Mack J."/>
            <person name="Osbourn A."/>
        </authorList>
    </citation>
    <scope>NUCLEOTIDE SEQUENCE [LARGE SCALE GENOMIC DNA]</scope>
    <source>
        <strain evidence="10">JIC</strain>
    </source>
</reference>
<dbReference type="PANTHER" id="PTHR32285:SF28">
    <property type="entry name" value="XYLOGLUCAN O-ACETYLTRANSFERASE 2"/>
    <property type="match status" value="1"/>
</dbReference>
<evidence type="ECO:0000313" key="11">
    <source>
        <dbReference type="Proteomes" id="UP001443914"/>
    </source>
</evidence>
<feature type="domain" description="Trichome birefringence-like C-terminal" evidence="8">
    <location>
        <begin position="108"/>
        <end position="394"/>
    </location>
</feature>
<dbReference type="AlphaFoldDB" id="A0AAW1KVT6"/>
<feature type="domain" description="Trichome birefringence-like N-terminal" evidence="9">
    <location>
        <begin position="53"/>
        <end position="105"/>
    </location>
</feature>
<dbReference type="PANTHER" id="PTHR32285">
    <property type="entry name" value="PROTEIN TRICHOME BIREFRINGENCE-LIKE 9-RELATED"/>
    <property type="match status" value="1"/>
</dbReference>
<proteinExistence type="inferred from homology"/>
<dbReference type="GO" id="GO:0016413">
    <property type="term" value="F:O-acetyltransferase activity"/>
    <property type="evidence" value="ECO:0007669"/>
    <property type="project" value="InterPro"/>
</dbReference>
<gene>
    <name evidence="10" type="ORF">RND81_05G239300</name>
</gene>
<keyword evidence="3 7" id="KW-0812">Transmembrane</keyword>
<evidence type="ECO:0000256" key="6">
    <source>
        <dbReference type="ARBA" id="ARBA00023136"/>
    </source>
</evidence>
<evidence type="ECO:0000259" key="9">
    <source>
        <dbReference type="Pfam" id="PF14416"/>
    </source>
</evidence>
<evidence type="ECO:0000256" key="2">
    <source>
        <dbReference type="ARBA" id="ARBA00007727"/>
    </source>
</evidence>
<protein>
    <recommendedName>
        <fullName evidence="12">Trichome birefringence-like N-terminal domain-containing protein</fullName>
    </recommendedName>
</protein>
<evidence type="ECO:0000256" key="1">
    <source>
        <dbReference type="ARBA" id="ARBA00004167"/>
    </source>
</evidence>
<dbReference type="InterPro" id="IPR025846">
    <property type="entry name" value="TBL_N"/>
</dbReference>
<dbReference type="InterPro" id="IPR029962">
    <property type="entry name" value="TBL"/>
</dbReference>
<keyword evidence="11" id="KW-1185">Reference proteome</keyword>